<keyword evidence="1" id="KW-0808">Transferase</keyword>
<keyword evidence="2" id="KW-1185">Reference proteome</keyword>
<dbReference type="Proteomes" id="UP000315648">
    <property type="component" value="Unassembled WGS sequence"/>
</dbReference>
<dbReference type="RefSeq" id="WP_144230669.1">
    <property type="nucleotide sequence ID" value="NZ_CBCRVV010000017.1"/>
</dbReference>
<evidence type="ECO:0000313" key="2">
    <source>
        <dbReference type="Proteomes" id="UP000315648"/>
    </source>
</evidence>
<proteinExistence type="predicted"/>
<dbReference type="PANTHER" id="PTHR12526:SF635">
    <property type="entry name" value="GLYCOSYL TRANSFERASE GROUP 1"/>
    <property type="match status" value="1"/>
</dbReference>
<protein>
    <submittedName>
        <fullName evidence="1">Glycosyltransferase</fullName>
    </submittedName>
</protein>
<dbReference type="Gene3D" id="3.40.50.2000">
    <property type="entry name" value="Glycogen Phosphorylase B"/>
    <property type="match status" value="2"/>
</dbReference>
<dbReference type="EMBL" id="VMBG01000002">
    <property type="protein sequence ID" value="TSJ76848.1"/>
    <property type="molecule type" value="Genomic_DNA"/>
</dbReference>
<organism evidence="1 2">
    <name type="scientific">Rariglobus hedericola</name>
    <dbReference type="NCBI Taxonomy" id="2597822"/>
    <lineage>
        <taxon>Bacteria</taxon>
        <taxon>Pseudomonadati</taxon>
        <taxon>Verrucomicrobiota</taxon>
        <taxon>Opitutia</taxon>
        <taxon>Opitutales</taxon>
        <taxon>Opitutaceae</taxon>
        <taxon>Rariglobus</taxon>
    </lineage>
</organism>
<accession>A0A556QJN9</accession>
<reference evidence="1 2" key="1">
    <citation type="submission" date="2019-07" db="EMBL/GenBank/DDBJ databases">
        <title>Description of 53C-WASEF.</title>
        <authorList>
            <person name="Pitt A."/>
            <person name="Hahn M.W."/>
        </authorList>
    </citation>
    <scope>NUCLEOTIDE SEQUENCE [LARGE SCALE GENOMIC DNA]</scope>
    <source>
        <strain evidence="1 2">53C-WASEF</strain>
    </source>
</reference>
<name>A0A556QJN9_9BACT</name>
<dbReference type="PANTHER" id="PTHR12526">
    <property type="entry name" value="GLYCOSYLTRANSFERASE"/>
    <property type="match status" value="1"/>
</dbReference>
<dbReference type="AlphaFoldDB" id="A0A556QJN9"/>
<comment type="caution">
    <text evidence="1">The sequence shown here is derived from an EMBL/GenBank/DDBJ whole genome shotgun (WGS) entry which is preliminary data.</text>
</comment>
<dbReference type="GO" id="GO:0016757">
    <property type="term" value="F:glycosyltransferase activity"/>
    <property type="evidence" value="ECO:0007669"/>
    <property type="project" value="TreeGrafter"/>
</dbReference>
<sequence>MLRILIVSTATGYGGAERSLELLAPELAQRADVLVLTGNTRHRRNLHTAARRAGVPITLWPLPLDENRCGSRNTVLAFHAARLLFRPDVILTNTELSAMIVSRAAQLPPRHSAIPTWIYVRDFLWFDLPGVFTRLPEAQVLIPGPAVLERPAYLTPWVAPSTPRSVSIIPDMVALPDLTSLTARTARSGYVLHLATVNPWKGHTHLIRAAALLRTAGRPVHIRSRGVTGIPQLRHALEQQIAAAGLAGSEGFELLEHAEDPADELRHCSCVVVTSVSRDGGPETFGRTIIEAWSHGRPVVAFAAGSMPHLITHNEDGLLVPEGDEQALADALWLLYTDPALAARLGARGLEKARRHFTVDRVADQLIALFKTTQPARIL</sequence>
<dbReference type="Pfam" id="PF13692">
    <property type="entry name" value="Glyco_trans_1_4"/>
    <property type="match status" value="1"/>
</dbReference>
<dbReference type="SUPFAM" id="SSF53756">
    <property type="entry name" value="UDP-Glycosyltransferase/glycogen phosphorylase"/>
    <property type="match status" value="1"/>
</dbReference>
<dbReference type="OrthoDB" id="9806653at2"/>
<dbReference type="CDD" id="cd03801">
    <property type="entry name" value="GT4_PimA-like"/>
    <property type="match status" value="1"/>
</dbReference>
<evidence type="ECO:0000313" key="1">
    <source>
        <dbReference type="EMBL" id="TSJ76848.1"/>
    </source>
</evidence>
<gene>
    <name evidence="1" type="ORF">FPL22_12065</name>
</gene>